<keyword evidence="2" id="KW-1185">Reference proteome</keyword>
<proteinExistence type="predicted"/>
<evidence type="ECO:0000313" key="2">
    <source>
        <dbReference type="Proteomes" id="UP000518266"/>
    </source>
</evidence>
<name>A0A7J5YAY6_DISMA</name>
<sequence>MPGCQGNTLAAGSQPTCLPLGDISKYQRKSRGLRFVKRVQLTFLEGVTAKTFTTSGLLHHLKSKHPDKYAEYDQITSAQKKKLLAKDITAISFTTDIWSSDVSITSMLSLTAQWIDKDFKLQKILLHSQEFR</sequence>
<evidence type="ECO:0000313" key="1">
    <source>
        <dbReference type="EMBL" id="KAF3845717.1"/>
    </source>
</evidence>
<feature type="non-terminal residue" evidence="1">
    <location>
        <position position="1"/>
    </location>
</feature>
<protein>
    <submittedName>
        <fullName evidence="1">Uncharacterized protein</fullName>
    </submittedName>
</protein>
<accession>A0A7J5YAY6</accession>
<reference evidence="1 2" key="1">
    <citation type="submission" date="2020-03" db="EMBL/GenBank/DDBJ databases">
        <title>Dissostichus mawsoni Genome sequencing and assembly.</title>
        <authorList>
            <person name="Park H."/>
        </authorList>
    </citation>
    <scope>NUCLEOTIDE SEQUENCE [LARGE SCALE GENOMIC DNA]</scope>
    <source>
        <strain evidence="1">DM0001</strain>
        <tissue evidence="1">Muscle</tissue>
    </source>
</reference>
<dbReference type="AlphaFoldDB" id="A0A7J5YAY6"/>
<gene>
    <name evidence="1" type="ORF">F7725_002795</name>
</gene>
<dbReference type="Proteomes" id="UP000518266">
    <property type="component" value="Unassembled WGS sequence"/>
</dbReference>
<dbReference type="OrthoDB" id="1607513at2759"/>
<organism evidence="1 2">
    <name type="scientific">Dissostichus mawsoni</name>
    <name type="common">Antarctic cod</name>
    <dbReference type="NCBI Taxonomy" id="36200"/>
    <lineage>
        <taxon>Eukaryota</taxon>
        <taxon>Metazoa</taxon>
        <taxon>Chordata</taxon>
        <taxon>Craniata</taxon>
        <taxon>Vertebrata</taxon>
        <taxon>Euteleostomi</taxon>
        <taxon>Actinopterygii</taxon>
        <taxon>Neopterygii</taxon>
        <taxon>Teleostei</taxon>
        <taxon>Neoteleostei</taxon>
        <taxon>Acanthomorphata</taxon>
        <taxon>Eupercaria</taxon>
        <taxon>Perciformes</taxon>
        <taxon>Notothenioidei</taxon>
        <taxon>Nototheniidae</taxon>
        <taxon>Dissostichus</taxon>
    </lineage>
</organism>
<dbReference type="EMBL" id="JAAKFY010000014">
    <property type="protein sequence ID" value="KAF3845717.1"/>
    <property type="molecule type" value="Genomic_DNA"/>
</dbReference>
<comment type="caution">
    <text evidence="1">The sequence shown here is derived from an EMBL/GenBank/DDBJ whole genome shotgun (WGS) entry which is preliminary data.</text>
</comment>